<organism evidence="1 2">
    <name type="scientific">Amycolatopsis thailandensis</name>
    <dbReference type="NCBI Taxonomy" id="589330"/>
    <lineage>
        <taxon>Bacteria</taxon>
        <taxon>Bacillati</taxon>
        <taxon>Actinomycetota</taxon>
        <taxon>Actinomycetes</taxon>
        <taxon>Pseudonocardiales</taxon>
        <taxon>Pseudonocardiaceae</taxon>
        <taxon>Amycolatopsis</taxon>
    </lineage>
</organism>
<dbReference type="Proteomes" id="UP000215223">
    <property type="component" value="Unassembled WGS sequence"/>
</dbReference>
<name>A0A229SIV0_9PSEU</name>
<protein>
    <submittedName>
        <fullName evidence="1">Uncharacterized protein</fullName>
    </submittedName>
</protein>
<proteinExistence type="predicted"/>
<reference evidence="1 2" key="1">
    <citation type="submission" date="2017-07" db="EMBL/GenBank/DDBJ databases">
        <title>Amycolatopsis thailandensis Genome sequencing and assembly.</title>
        <authorList>
            <person name="Kaur N."/>
            <person name="Mayilraj S."/>
        </authorList>
    </citation>
    <scope>NUCLEOTIDE SEQUENCE [LARGE SCALE GENOMIC DNA]</scope>
    <source>
        <strain evidence="1 2">JCM 16380</strain>
    </source>
</reference>
<evidence type="ECO:0000313" key="2">
    <source>
        <dbReference type="Proteomes" id="UP000215223"/>
    </source>
</evidence>
<dbReference type="AlphaFoldDB" id="A0A229SIV0"/>
<dbReference type="EMBL" id="NMQT01000007">
    <property type="protein sequence ID" value="OXM58689.1"/>
    <property type="molecule type" value="Genomic_DNA"/>
</dbReference>
<sequence>MGLIDYGRVLETSEDGWTAAVQDFHQRYEVWPWEVLGDDGWTVAQTPDGPAVGFTRAGIIAFRRRTDDPANIAYLDQALAEMDAINQQRLNALHQQLHDQIHRDNGR</sequence>
<dbReference type="RefSeq" id="WP_093931988.1">
    <property type="nucleotide sequence ID" value="NZ_NMQT01000007.1"/>
</dbReference>
<accession>A0A229SIV0</accession>
<comment type="caution">
    <text evidence="1">The sequence shown here is derived from an EMBL/GenBank/DDBJ whole genome shotgun (WGS) entry which is preliminary data.</text>
</comment>
<gene>
    <name evidence="1" type="ORF">CFP71_01355</name>
</gene>
<keyword evidence="2" id="KW-1185">Reference proteome</keyword>
<evidence type="ECO:0000313" key="1">
    <source>
        <dbReference type="EMBL" id="OXM58689.1"/>
    </source>
</evidence>